<keyword evidence="2" id="KW-0813">Transport</keyword>
<feature type="transmembrane region" description="Helical" evidence="7">
    <location>
        <begin position="276"/>
        <end position="296"/>
    </location>
</feature>
<comment type="subcellular location">
    <subcellularLocation>
        <location evidence="1">Membrane</location>
        <topology evidence="1">Multi-pass membrane protein</topology>
    </subcellularLocation>
</comment>
<evidence type="ECO:0000256" key="6">
    <source>
        <dbReference type="ARBA" id="ARBA00023136"/>
    </source>
</evidence>
<evidence type="ECO:0000313" key="9">
    <source>
        <dbReference type="Proteomes" id="UP000007065"/>
    </source>
</evidence>
<feature type="transmembrane region" description="Helical" evidence="7">
    <location>
        <begin position="12"/>
        <end position="35"/>
    </location>
</feature>
<dbReference type="GO" id="GO:0016020">
    <property type="term" value="C:membrane"/>
    <property type="evidence" value="ECO:0007669"/>
    <property type="project" value="UniProtKB-SubCell"/>
</dbReference>
<dbReference type="HOGENOM" id="CLU_056175_1_0_14"/>
<keyword evidence="4 7" id="KW-0812">Transmembrane</keyword>
<evidence type="ECO:0000256" key="3">
    <source>
        <dbReference type="ARBA" id="ARBA00022475"/>
    </source>
</evidence>
<dbReference type="PANTHER" id="PTHR36838">
    <property type="entry name" value="AUXIN EFFLUX CARRIER FAMILY PROTEIN"/>
    <property type="match status" value="1"/>
</dbReference>
<feature type="transmembrane region" description="Helical" evidence="7">
    <location>
        <begin position="378"/>
        <end position="401"/>
    </location>
</feature>
<dbReference type="GO" id="GO:0055085">
    <property type="term" value="P:transmembrane transport"/>
    <property type="evidence" value="ECO:0007669"/>
    <property type="project" value="InterPro"/>
</dbReference>
<evidence type="ECO:0000256" key="5">
    <source>
        <dbReference type="ARBA" id="ARBA00022989"/>
    </source>
</evidence>
<evidence type="ECO:0000256" key="4">
    <source>
        <dbReference type="ARBA" id="ARBA00022692"/>
    </source>
</evidence>
<feature type="transmembrane region" description="Helical" evidence="7">
    <location>
        <begin position="47"/>
        <end position="65"/>
    </location>
</feature>
<feature type="transmembrane region" description="Helical" evidence="7">
    <location>
        <begin position="71"/>
        <end position="95"/>
    </location>
</feature>
<feature type="transmembrane region" description="Helical" evidence="7">
    <location>
        <begin position="180"/>
        <end position="202"/>
    </location>
</feature>
<reference evidence="9" key="1">
    <citation type="journal article" date="2007" name="PLoS Genet.">
        <title>Being pathogenic, plastic, and sexual while living with a nearly minimal bacterial genome.</title>
        <authorList>
            <person name="Sirand-Pugnet P."/>
            <person name="Lartigue C."/>
            <person name="Marenda M."/>
            <person name="Jacob D."/>
            <person name="Barre A."/>
            <person name="Barbe V."/>
            <person name="Schenowitz C."/>
            <person name="Mangenot S."/>
            <person name="Couloux A."/>
            <person name="Segurens B."/>
            <person name="de Daruvar A."/>
            <person name="Blanchard A."/>
            <person name="Citti C."/>
        </authorList>
    </citation>
    <scope>NUCLEOTIDE SEQUENCE [LARGE SCALE GENOMIC DNA]</scope>
    <source>
        <strain evidence="9">PG2</strain>
    </source>
</reference>
<dbReference type="EMBL" id="CU179680">
    <property type="protein sequence ID" value="CAL59187.1"/>
    <property type="molecule type" value="Genomic_DNA"/>
</dbReference>
<name>A5IYS8_MYCAP</name>
<gene>
    <name evidence="8" type="ordered locus">MAG4890</name>
</gene>
<keyword evidence="6 7" id="KW-0472">Membrane</keyword>
<evidence type="ECO:0000256" key="1">
    <source>
        <dbReference type="ARBA" id="ARBA00004141"/>
    </source>
</evidence>
<dbReference type="AlphaFoldDB" id="A5IYS8"/>
<proteinExistence type="predicted"/>
<dbReference type="RefSeq" id="WP_011949655.1">
    <property type="nucleotide sequence ID" value="NC_009497.1"/>
</dbReference>
<organism evidence="8 9">
    <name type="scientific">Mycoplasmopsis agalactiae (strain NCTC 10123 / CIP 59.7 / PG2)</name>
    <name type="common">Mycoplasma agalactiae</name>
    <dbReference type="NCBI Taxonomy" id="347257"/>
    <lineage>
        <taxon>Bacteria</taxon>
        <taxon>Bacillati</taxon>
        <taxon>Mycoplasmatota</taxon>
        <taxon>Mycoplasmoidales</taxon>
        <taxon>Metamycoplasmataceae</taxon>
        <taxon>Mycoplasmopsis</taxon>
    </lineage>
</organism>
<dbReference type="STRING" id="347257.MAG4890"/>
<evidence type="ECO:0000313" key="8">
    <source>
        <dbReference type="EMBL" id="CAL59187.1"/>
    </source>
</evidence>
<dbReference type="Pfam" id="PF03547">
    <property type="entry name" value="Mem_trans"/>
    <property type="match status" value="2"/>
</dbReference>
<dbReference type="Proteomes" id="UP000007065">
    <property type="component" value="Chromosome"/>
</dbReference>
<evidence type="ECO:0000256" key="7">
    <source>
        <dbReference type="SAM" id="Phobius"/>
    </source>
</evidence>
<sequence length="415" mass="45118">MDNFIKVITTQGMWGAVISTIVFVAIGFAATRAKIVTKEMNGRMSKLVLNFFLPFMVLTAFMQDASKEDAAAVGIVLVSSLVFYILFTLLSYLLVKFAPRFVTKRINARAEEIYTQNNANTAEGQNTKSLAVIKNEVIDDYKMKLMTSQFMLIYGSLQFFALPLVHSLSDGVIFQPFTKALLQVWCVPYLIGAFGHVPVFFSGQKVTKKTAGKVVKSLALNPTIIALFFSLTLWALQFVPGLDTKFVNVYEVSKDGKGSTFWGAFPTALPAIHKTMQIGTGLVSPISWLVIGGSLATGSIRKAIKDKDVLITSTRRMVTVPLIVLLASYAVFAGFVHGKILTKESAASIGTLFVLLAATPPAGVLSIYSAANDHKYTVYVAQVSSLTTLLALIFLPLWLVISYSTFGPVLGAMLG</sequence>
<feature type="transmembrane region" description="Helical" evidence="7">
    <location>
        <begin position="150"/>
        <end position="168"/>
    </location>
</feature>
<keyword evidence="5 7" id="KW-1133">Transmembrane helix</keyword>
<accession>A5IYS8</accession>
<dbReference type="GeneID" id="93358227"/>
<evidence type="ECO:0000256" key="2">
    <source>
        <dbReference type="ARBA" id="ARBA00022448"/>
    </source>
</evidence>
<dbReference type="KEGG" id="maa:MAG4890"/>
<protein>
    <submittedName>
        <fullName evidence="8">Malate permease</fullName>
    </submittedName>
</protein>
<keyword evidence="3" id="KW-1003">Cell membrane</keyword>
<dbReference type="PANTHER" id="PTHR36838:SF3">
    <property type="entry name" value="TRANSPORTER AUXIN EFFLUX CARRIER EC FAMILY"/>
    <property type="match status" value="1"/>
</dbReference>
<feature type="transmembrane region" description="Helical" evidence="7">
    <location>
        <begin position="349"/>
        <end position="371"/>
    </location>
</feature>
<dbReference type="InterPro" id="IPR004776">
    <property type="entry name" value="Mem_transp_PIN-like"/>
</dbReference>
<keyword evidence="9" id="KW-1185">Reference proteome</keyword>
<feature type="transmembrane region" description="Helical" evidence="7">
    <location>
        <begin position="317"/>
        <end position="337"/>
    </location>
</feature>
<feature type="transmembrane region" description="Helical" evidence="7">
    <location>
        <begin position="214"/>
        <end position="236"/>
    </location>
</feature>